<dbReference type="Gene3D" id="3.30.470.30">
    <property type="entry name" value="DNA ligase/mRNA capping enzyme"/>
    <property type="match status" value="1"/>
</dbReference>
<feature type="transmembrane region" description="Helical" evidence="5">
    <location>
        <begin position="550"/>
        <end position="568"/>
    </location>
</feature>
<dbReference type="InterPro" id="IPR029021">
    <property type="entry name" value="Prot-tyrosine_phosphatase-like"/>
</dbReference>
<dbReference type="InterPro" id="IPR001339">
    <property type="entry name" value="mRNA_cap_enzyme_adenylation"/>
</dbReference>
<dbReference type="InterPro" id="IPR012340">
    <property type="entry name" value="NA-bd_OB-fold"/>
</dbReference>
<organism evidence="8 9">
    <name type="scientific">Cloeon dipterum</name>
    <dbReference type="NCBI Taxonomy" id="197152"/>
    <lineage>
        <taxon>Eukaryota</taxon>
        <taxon>Metazoa</taxon>
        <taxon>Ecdysozoa</taxon>
        <taxon>Arthropoda</taxon>
        <taxon>Hexapoda</taxon>
        <taxon>Insecta</taxon>
        <taxon>Pterygota</taxon>
        <taxon>Palaeoptera</taxon>
        <taxon>Ephemeroptera</taxon>
        <taxon>Pisciforma</taxon>
        <taxon>Baetidae</taxon>
        <taxon>Cloeon</taxon>
    </lineage>
</organism>
<protein>
    <recommendedName>
        <fullName evidence="1">mRNA guanylyltransferase</fullName>
        <ecNumber evidence="1">2.7.7.50</ecNumber>
    </recommendedName>
</protein>
<dbReference type="InterPro" id="IPR052728">
    <property type="entry name" value="O2_lipid_transport_reg"/>
</dbReference>
<evidence type="ECO:0000256" key="1">
    <source>
        <dbReference type="ARBA" id="ARBA00012475"/>
    </source>
</evidence>
<keyword evidence="2" id="KW-0507">mRNA processing</keyword>
<evidence type="ECO:0000259" key="7">
    <source>
        <dbReference type="PROSITE" id="PS50056"/>
    </source>
</evidence>
<dbReference type="FunFam" id="2.40.50.140:FF:000291">
    <property type="entry name" value="mRNA-capping enzyme"/>
    <property type="match status" value="1"/>
</dbReference>
<dbReference type="FunFam" id="3.30.470.30:FF:000040">
    <property type="entry name" value="mRNA-capping enzyme"/>
    <property type="match status" value="1"/>
</dbReference>
<keyword evidence="9" id="KW-1185">Reference proteome</keyword>
<dbReference type="OrthoDB" id="200924at2759"/>
<feature type="transmembrane region" description="Helical" evidence="5">
    <location>
        <begin position="622"/>
        <end position="642"/>
    </location>
</feature>
<dbReference type="PROSITE" id="PS00383">
    <property type="entry name" value="TYR_PHOSPHATASE_1"/>
    <property type="match status" value="1"/>
</dbReference>
<dbReference type="InterPro" id="IPR016130">
    <property type="entry name" value="Tyr_Pase_AS"/>
</dbReference>
<feature type="transmembrane region" description="Helical" evidence="5">
    <location>
        <begin position="343"/>
        <end position="364"/>
    </location>
</feature>
<dbReference type="SUPFAM" id="SSF56091">
    <property type="entry name" value="DNA ligase/mRNA capping enzyme, catalytic domain"/>
    <property type="match status" value="1"/>
</dbReference>
<dbReference type="GO" id="GO:0005524">
    <property type="term" value="F:ATP binding"/>
    <property type="evidence" value="ECO:0007669"/>
    <property type="project" value="InterPro"/>
</dbReference>
<feature type="region of interest" description="Disordered" evidence="4">
    <location>
        <begin position="886"/>
        <end position="922"/>
    </location>
</feature>
<dbReference type="FunFam" id="3.90.190.10:FF:000040">
    <property type="entry name" value="mRNA-capping enzyme"/>
    <property type="match status" value="1"/>
</dbReference>
<name>A0A8S1BT28_9INSE</name>
<evidence type="ECO:0000256" key="5">
    <source>
        <dbReference type="SAM" id="Phobius"/>
    </source>
</evidence>
<dbReference type="SMART" id="SM00703">
    <property type="entry name" value="NRF"/>
    <property type="match status" value="1"/>
</dbReference>
<dbReference type="InterPro" id="IPR006621">
    <property type="entry name" value="Nose-resist-to-fluoxetine_N"/>
</dbReference>
<comment type="caution">
    <text evidence="8">The sequence shown here is derived from an EMBL/GenBank/DDBJ whole genome shotgun (WGS) entry which is preliminary data.</text>
</comment>
<dbReference type="Proteomes" id="UP000494165">
    <property type="component" value="Unassembled WGS sequence"/>
</dbReference>
<dbReference type="CDD" id="cd07895">
    <property type="entry name" value="Adenylation_mRNA_capping"/>
    <property type="match status" value="1"/>
</dbReference>
<feature type="signal peptide" evidence="6">
    <location>
        <begin position="1"/>
        <end position="19"/>
    </location>
</feature>
<dbReference type="Pfam" id="PF01757">
    <property type="entry name" value="Acyl_transf_3"/>
    <property type="match status" value="1"/>
</dbReference>
<feature type="transmembrane region" description="Helical" evidence="5">
    <location>
        <begin position="262"/>
        <end position="283"/>
    </location>
</feature>
<dbReference type="InterPro" id="IPR013846">
    <property type="entry name" value="mRNA_cap_enzyme_C"/>
</dbReference>
<reference evidence="8 9" key="1">
    <citation type="submission" date="2020-04" db="EMBL/GenBank/DDBJ databases">
        <authorList>
            <person name="Alioto T."/>
            <person name="Alioto T."/>
            <person name="Gomez Garrido J."/>
        </authorList>
    </citation>
    <scope>NUCLEOTIDE SEQUENCE [LARGE SCALE GENOMIC DNA]</scope>
</reference>
<feature type="region of interest" description="Disordered" evidence="4">
    <location>
        <begin position="1274"/>
        <end position="1295"/>
    </location>
</feature>
<dbReference type="InterPro" id="IPR000387">
    <property type="entry name" value="Tyr_Pase_dom"/>
</dbReference>
<dbReference type="InterPro" id="IPR002656">
    <property type="entry name" value="Acyl_transf_3_dom"/>
</dbReference>
<dbReference type="EMBL" id="CADEPI010000003">
    <property type="protein sequence ID" value="CAB3360259.1"/>
    <property type="molecule type" value="Genomic_DNA"/>
</dbReference>
<accession>A0A8S1BT28</accession>
<dbReference type="Gene3D" id="2.40.50.140">
    <property type="entry name" value="Nucleic acid-binding proteins"/>
    <property type="match status" value="1"/>
</dbReference>
<dbReference type="GO" id="GO:0004484">
    <property type="term" value="F:mRNA guanylyltransferase activity"/>
    <property type="evidence" value="ECO:0007669"/>
    <property type="project" value="UniProtKB-EC"/>
</dbReference>
<keyword evidence="5" id="KW-1133">Transmembrane helix</keyword>
<feature type="chain" id="PRO_5035874976" description="mRNA guanylyltransferase" evidence="6">
    <location>
        <begin position="20"/>
        <end position="1295"/>
    </location>
</feature>
<evidence type="ECO:0000256" key="3">
    <source>
        <dbReference type="ARBA" id="ARBA00023042"/>
    </source>
</evidence>
<dbReference type="SUPFAM" id="SSF52799">
    <property type="entry name" value="(Phosphotyrosine protein) phosphatases II"/>
    <property type="match status" value="1"/>
</dbReference>
<feature type="compositionally biased region" description="Acidic residues" evidence="4">
    <location>
        <begin position="892"/>
        <end position="904"/>
    </location>
</feature>
<feature type="transmembrane region" description="Helical" evidence="5">
    <location>
        <begin position="432"/>
        <end position="452"/>
    </location>
</feature>
<feature type="transmembrane region" description="Helical" evidence="5">
    <location>
        <begin position="303"/>
        <end position="322"/>
    </location>
</feature>
<dbReference type="Gene3D" id="3.90.190.10">
    <property type="entry name" value="Protein tyrosine phosphatase superfamily"/>
    <property type="match status" value="1"/>
</dbReference>
<dbReference type="Pfam" id="PF01331">
    <property type="entry name" value="mRNA_cap_enzyme"/>
    <property type="match status" value="1"/>
</dbReference>
<dbReference type="PROSITE" id="PS50056">
    <property type="entry name" value="TYR_PHOSPHATASE_2"/>
    <property type="match status" value="1"/>
</dbReference>
<evidence type="ECO:0000256" key="4">
    <source>
        <dbReference type="SAM" id="MobiDB-lite"/>
    </source>
</evidence>
<dbReference type="Pfam" id="PF03919">
    <property type="entry name" value="mRNA_cap_C"/>
    <property type="match status" value="1"/>
</dbReference>
<dbReference type="PANTHER" id="PTHR11161:SF0">
    <property type="entry name" value="O-ACYLTRANSFERASE LIKE PROTEIN"/>
    <property type="match status" value="1"/>
</dbReference>
<feature type="domain" description="Tyrosine specific protein phosphatases" evidence="7">
    <location>
        <begin position="802"/>
        <end position="869"/>
    </location>
</feature>
<dbReference type="GO" id="GO:0016747">
    <property type="term" value="F:acyltransferase activity, transferring groups other than amino-acyl groups"/>
    <property type="evidence" value="ECO:0007669"/>
    <property type="project" value="InterPro"/>
</dbReference>
<evidence type="ECO:0000256" key="2">
    <source>
        <dbReference type="ARBA" id="ARBA00022664"/>
    </source>
</evidence>
<evidence type="ECO:0000256" key="6">
    <source>
        <dbReference type="SAM" id="SignalP"/>
    </source>
</evidence>
<keyword evidence="6" id="KW-0732">Signal</keyword>
<dbReference type="EC" id="2.7.7.50" evidence="1"/>
<feature type="transmembrane region" description="Helical" evidence="5">
    <location>
        <begin position="507"/>
        <end position="530"/>
    </location>
</feature>
<evidence type="ECO:0000313" key="9">
    <source>
        <dbReference type="Proteomes" id="UP000494165"/>
    </source>
</evidence>
<gene>
    <name evidence="8" type="ORF">CLODIP_2_CD08802</name>
</gene>
<dbReference type="Pfam" id="PF20146">
    <property type="entry name" value="NRF"/>
    <property type="match status" value="1"/>
</dbReference>
<evidence type="ECO:0000313" key="8">
    <source>
        <dbReference type="EMBL" id="CAB3360259.1"/>
    </source>
</evidence>
<feature type="transmembrane region" description="Helical" evidence="5">
    <location>
        <begin position="192"/>
        <end position="217"/>
    </location>
</feature>
<dbReference type="SUPFAM" id="SSF50249">
    <property type="entry name" value="Nucleic acid-binding proteins"/>
    <property type="match status" value="1"/>
</dbReference>
<keyword evidence="3" id="KW-0506">mRNA capping</keyword>
<dbReference type="CDD" id="cd17664">
    <property type="entry name" value="Mce1_N"/>
    <property type="match status" value="1"/>
</dbReference>
<dbReference type="GO" id="GO:0006370">
    <property type="term" value="P:7-methylguanosine mRNA capping"/>
    <property type="evidence" value="ECO:0007669"/>
    <property type="project" value="UniProtKB-KW"/>
</dbReference>
<feature type="transmembrane region" description="Helical" evidence="5">
    <location>
        <begin position="478"/>
        <end position="495"/>
    </location>
</feature>
<dbReference type="PANTHER" id="PTHR11161">
    <property type="entry name" value="O-ACYLTRANSFERASE"/>
    <property type="match status" value="1"/>
</dbReference>
<keyword evidence="5" id="KW-0472">Membrane</keyword>
<sequence>MSPKIITLVAILIIRHATADCQKDIQDYIQGLSNFQLWSWEMLDSSVKYPSGTILEGQFLVQLGNFDQCIAVRGPNDDSGTPRFKGKYCHFSFGFQSTAQTEMLNETIVNALALQKAVNELTNRGAARSAQTIQLPFLWAICAPSSCTDEEVKEVADFNMGAFSNIFGIESNSSIAPNSCYYEGDGSEKLDALTWCFIGFVVIVASWICFSSLYELFNPNIENSGWKIFVKSFSLQTNVGDLVKLPSNPAPGQLSCLHGIRVISLMWVILGHTYMFAISFPVINYVSVQLKATRMWSMAPLMNGYLSVDTFFLLGGILVTYVPLVDQSKGRKFNIWKYYIYRYLRITPALAVVTWYLSSLHIYVGQGPMWYITAGMSRTICRENWWPTLLYISNYVYDNCLGQAWYLSVDMQLALLAPIVIIPLLKWPNYGLGLIAILSCACFGAMFGVTYVERFPWTFIMKPGTDVTRYMELFYRNTPLRAMPYLVGMALGYILSKKRNIKLPNWAVALGWFLSTLVCLTIVYSILIVYDLDYTYEPVAAAFYASLHKLGWALGVGWVIWACVNGFGGPVNSILSWKFFLPLSKLSFAFYLVHQDLINFQRGLRRTANYISNFEAFFDFDAFLILCLPVSVLLYLAIEAPIMNLLRSIFRKGSPVVQELFLCLNIVWVECLNARGKRNRQLQSRSRESYIKIKMGSQDPGPIPPRWLHCPRKSGSLLFNKFLAFKTPLDSRYDDKVSLEYRFPPSMLFDSLKSYKCEIGLWIDLTNTSRFYDKAEVESRNCTYVKLSCRGHGETPSLEQTDVFIRICKKFIAQNPLKSIGVHCTHGFNRTGFMLIAFAVSEMDWSLDSAVQAFSKFREPGIYKQDYLLELAKRFDDPSDVISAPEKPAWCYEDEDEEDEDEQNEGLKHNSSNGQRKRDRVKKNPVFMEGVSGVTSITEQPMLQNLQWKFQDFCHWTSTGFPGCQPVSMDQTNIFKLKKPYMVSWKADGTRYMMLILGRNQIYFADRDHCIFKVEGLTFPHPSDRECRRHLTNTVLDGEMVIDRFVEKNSDGMPVTKDVPRYLVYDIICCDGEDVSQIPFRKRYDCIEKMVISPRHLAISKGIISRNDEPFGLRRKDFFDIHSTKSLLGEKFRKSLSHEPDGLIFQPREDPYITGRCDDVLKWKPSSHNSVDFKLKVVQQEGEGLIKKKIGQLYCGGLSTPYGSIKVSKAVRDLDGKIIECRLNERNEWELMRERTDKSYPNAYSTVQGVMTSILQPVTTEYLLDFIERYCPKPPQKRPASTEQKLMPPPKFAKF</sequence>
<proteinExistence type="predicted"/>
<keyword evidence="5" id="KW-0812">Transmembrane</keyword>
<feature type="transmembrane region" description="Helical" evidence="5">
    <location>
        <begin position="404"/>
        <end position="425"/>
    </location>
</feature>